<name>M1DX89_SOLTU</name>
<sequence>MEAVWHVWMPRREFNALKELPIRQHNAWMIAWSVGGLTKRGGASEECAPFGELENTSATRQNPFGEGSQDHQLPKELQRENLLTRRAEDHWRIAKWIGRWFLDRPKFQ</sequence>
<evidence type="ECO:0000313" key="3">
    <source>
        <dbReference type="Proteomes" id="UP000011115"/>
    </source>
</evidence>
<dbReference type="Gramene" id="PGSC0003DMT400095884">
    <property type="protein sequence ID" value="PGSC0003DMT400095884"/>
    <property type="gene ID" value="PGSC0003DMG400045455"/>
</dbReference>
<organism evidence="2 3">
    <name type="scientific">Solanum tuberosum</name>
    <name type="common">Potato</name>
    <dbReference type="NCBI Taxonomy" id="4113"/>
    <lineage>
        <taxon>Eukaryota</taxon>
        <taxon>Viridiplantae</taxon>
        <taxon>Streptophyta</taxon>
        <taxon>Embryophyta</taxon>
        <taxon>Tracheophyta</taxon>
        <taxon>Spermatophyta</taxon>
        <taxon>Magnoliopsida</taxon>
        <taxon>eudicotyledons</taxon>
        <taxon>Gunneridae</taxon>
        <taxon>Pentapetalae</taxon>
        <taxon>asterids</taxon>
        <taxon>lamiids</taxon>
        <taxon>Solanales</taxon>
        <taxon>Solanaceae</taxon>
        <taxon>Solanoideae</taxon>
        <taxon>Solaneae</taxon>
        <taxon>Solanum</taxon>
    </lineage>
</organism>
<evidence type="ECO:0000256" key="1">
    <source>
        <dbReference type="SAM" id="MobiDB-lite"/>
    </source>
</evidence>
<dbReference type="PaxDb" id="4113-PGSC0003DMT400095884"/>
<dbReference type="HOGENOM" id="CLU_155531_0_0_1"/>
<keyword evidence="3" id="KW-1185">Reference proteome</keyword>
<dbReference type="InParanoid" id="M1DX89"/>
<dbReference type="Proteomes" id="UP000011115">
    <property type="component" value="Unassembled WGS sequence"/>
</dbReference>
<evidence type="ECO:0000313" key="2">
    <source>
        <dbReference type="EnsemblPlants" id="PGSC0003DMT400095884"/>
    </source>
</evidence>
<dbReference type="AlphaFoldDB" id="M1DX89"/>
<accession>M1DX89</accession>
<reference evidence="3" key="1">
    <citation type="journal article" date="2011" name="Nature">
        <title>Genome sequence and analysis of the tuber crop potato.</title>
        <authorList>
            <consortium name="The Potato Genome Sequencing Consortium"/>
        </authorList>
    </citation>
    <scope>NUCLEOTIDE SEQUENCE [LARGE SCALE GENOMIC DNA]</scope>
    <source>
        <strain evidence="3">cv. DM1-3 516 R44</strain>
    </source>
</reference>
<dbReference type="EnsemblPlants" id="PGSC0003DMT400095884">
    <property type="protein sequence ID" value="PGSC0003DMT400095884"/>
    <property type="gene ID" value="PGSC0003DMG400045455"/>
</dbReference>
<proteinExistence type="predicted"/>
<reference evidence="2" key="2">
    <citation type="submission" date="2015-06" db="UniProtKB">
        <authorList>
            <consortium name="EnsemblPlants"/>
        </authorList>
    </citation>
    <scope>IDENTIFICATION</scope>
    <source>
        <strain evidence="2">DM1-3 516 R44</strain>
    </source>
</reference>
<protein>
    <submittedName>
        <fullName evidence="2">Uncharacterized protein</fullName>
    </submittedName>
</protein>
<feature type="region of interest" description="Disordered" evidence="1">
    <location>
        <begin position="54"/>
        <end position="75"/>
    </location>
</feature>